<evidence type="ECO:0000313" key="1">
    <source>
        <dbReference type="EMBL" id="MXP65041.1"/>
    </source>
</evidence>
<sequence length="83" mass="9361">MKFNIEIDCTPEEARTFFGLPDVKPMQAAVMQKMERQMLDALASMAPEALMKAWVPATPWTPGQMQEAMANMLNASFGRPRKE</sequence>
<evidence type="ECO:0008006" key="3">
    <source>
        <dbReference type="Google" id="ProtNLM"/>
    </source>
</evidence>
<organism evidence="1 2">
    <name type="scientific">Teichococcus coralli</name>
    <dbReference type="NCBI Taxonomy" id="2545983"/>
    <lineage>
        <taxon>Bacteria</taxon>
        <taxon>Pseudomonadati</taxon>
        <taxon>Pseudomonadota</taxon>
        <taxon>Alphaproteobacteria</taxon>
        <taxon>Acetobacterales</taxon>
        <taxon>Roseomonadaceae</taxon>
        <taxon>Roseomonas</taxon>
    </lineage>
</organism>
<keyword evidence="2" id="KW-1185">Reference proteome</keyword>
<dbReference type="RefSeq" id="WP_160938450.1">
    <property type="nucleotide sequence ID" value="NZ_SNVJ01000017.1"/>
</dbReference>
<name>A0A845BD46_9PROT</name>
<reference evidence="1 2" key="1">
    <citation type="submission" date="2019-03" db="EMBL/GenBank/DDBJ databases">
        <title>Roseomonas sp. a novel Roseomonas species isolated from Sea whip Gorgonian.</title>
        <authorList>
            <person name="Li F."/>
            <person name="Pan X."/>
            <person name="Huang S."/>
            <person name="Li Z."/>
            <person name="Meng B."/>
        </authorList>
    </citation>
    <scope>NUCLEOTIDE SEQUENCE [LARGE SCALE GENOMIC DNA]</scope>
    <source>
        <strain evidence="1 2">M0104</strain>
    </source>
</reference>
<evidence type="ECO:0000313" key="2">
    <source>
        <dbReference type="Proteomes" id="UP000460715"/>
    </source>
</evidence>
<dbReference type="Proteomes" id="UP000460715">
    <property type="component" value="Unassembled WGS sequence"/>
</dbReference>
<dbReference type="AlphaFoldDB" id="A0A845BD46"/>
<proteinExistence type="predicted"/>
<dbReference type="OrthoDB" id="5740990at2"/>
<dbReference type="EMBL" id="SNVJ01000017">
    <property type="protein sequence ID" value="MXP65041.1"/>
    <property type="molecule type" value="Genomic_DNA"/>
</dbReference>
<protein>
    <recommendedName>
        <fullName evidence="3">Ribosomal protein S1</fullName>
    </recommendedName>
</protein>
<dbReference type="Pfam" id="PF20099">
    <property type="entry name" value="DUF6489"/>
    <property type="match status" value="1"/>
</dbReference>
<dbReference type="InterPro" id="IPR045502">
    <property type="entry name" value="DUF6489"/>
</dbReference>
<gene>
    <name evidence="1" type="ORF">E0493_16975</name>
</gene>
<comment type="caution">
    <text evidence="1">The sequence shown here is derived from an EMBL/GenBank/DDBJ whole genome shotgun (WGS) entry which is preliminary data.</text>
</comment>
<accession>A0A845BD46</accession>